<dbReference type="Pfam" id="PF06516">
    <property type="entry name" value="NUP"/>
    <property type="match status" value="1"/>
</dbReference>
<feature type="signal peptide" evidence="1">
    <location>
        <begin position="1"/>
        <end position="23"/>
    </location>
</feature>
<organism evidence="2 3">
    <name type="scientific">Sphaerochaeta pleomorpha (strain ATCC BAA-1885 / DSM 22778 / Grapes)</name>
    <dbReference type="NCBI Taxonomy" id="158190"/>
    <lineage>
        <taxon>Bacteria</taxon>
        <taxon>Pseudomonadati</taxon>
        <taxon>Spirochaetota</taxon>
        <taxon>Spirochaetia</taxon>
        <taxon>Spirochaetales</taxon>
        <taxon>Sphaerochaetaceae</taxon>
        <taxon>Sphaerochaeta</taxon>
    </lineage>
</organism>
<dbReference type="PANTHER" id="PTHR38643">
    <property type="entry name" value="PURINE NUCLEOSIDE PERMEASE C285.05-RELATED"/>
    <property type="match status" value="1"/>
</dbReference>
<evidence type="ECO:0000313" key="2">
    <source>
        <dbReference type="EMBL" id="AEV29219.1"/>
    </source>
</evidence>
<protein>
    <submittedName>
        <fullName evidence="2">Purine nucleoside permease</fullName>
    </submittedName>
</protein>
<evidence type="ECO:0000313" key="3">
    <source>
        <dbReference type="Proteomes" id="UP000005632"/>
    </source>
</evidence>
<gene>
    <name evidence="2" type="ordered locus">SpiGrapes_1408</name>
</gene>
<name>G8QUI6_SPHPG</name>
<dbReference type="Gene3D" id="3.40.50.1580">
    <property type="entry name" value="Nucleoside phosphorylase domain"/>
    <property type="match status" value="1"/>
</dbReference>
<reference evidence="2 3" key="1">
    <citation type="submission" date="2011-11" db="EMBL/GenBank/DDBJ databases">
        <title>Complete sequence of Spirochaeta sp. grapes.</title>
        <authorList>
            <consortium name="US DOE Joint Genome Institute"/>
            <person name="Lucas S."/>
            <person name="Han J."/>
            <person name="Lapidus A."/>
            <person name="Cheng J.-F."/>
            <person name="Goodwin L."/>
            <person name="Pitluck S."/>
            <person name="Peters L."/>
            <person name="Ovchinnikova G."/>
            <person name="Munk A.C."/>
            <person name="Detter J.C."/>
            <person name="Han C."/>
            <person name="Tapia R."/>
            <person name="Land M."/>
            <person name="Hauser L."/>
            <person name="Kyrpides N."/>
            <person name="Ivanova N."/>
            <person name="Pagani I."/>
            <person name="Ritalahtilisa K."/>
            <person name="Loeffler F."/>
            <person name="Woyke T."/>
        </authorList>
    </citation>
    <scope>NUCLEOTIDE SEQUENCE [LARGE SCALE GENOMIC DNA]</scope>
    <source>
        <strain evidence="3">ATCC BAA-1885 / DSM 22778 / Grapes</strain>
    </source>
</reference>
<sequence length="334" mass="35940">MKKYVKMTILLLVLVISATNLMAQGVVEKPVVKVLVLDMFEVGANKGDFAGEFQNYYETYFDGAESYTLNSMPLTLYINDDGVAGCIAGMGKAQASSTLTAILSDPRFDFSQTYILVSGCSGMPPQRGTLGDVVWANELVDFELGHAWTESDIAPGTSATFLRSEGYDRAGYIKLNASLSQWAYETTKDVVLVDDPKAAAYRANYGAAEALETPAVRMGVSVTGDSYWHGEHSSLHADEVCAAYGAGTYMVTQMEDSAFGVAAMNYGLLDRLLVCRDVVNFDQPYPGQTVLESLSASSGAFSMGMKNGFLVGSKVIDSLVANWDSYGTTIPSVK</sequence>
<dbReference type="SUPFAM" id="SSF53167">
    <property type="entry name" value="Purine and uridine phosphorylases"/>
    <property type="match status" value="1"/>
</dbReference>
<dbReference type="STRING" id="158190.SpiGrapes_1408"/>
<evidence type="ECO:0000256" key="1">
    <source>
        <dbReference type="SAM" id="SignalP"/>
    </source>
</evidence>
<dbReference type="GO" id="GO:0055085">
    <property type="term" value="P:transmembrane transport"/>
    <property type="evidence" value="ECO:0007669"/>
    <property type="project" value="InterPro"/>
</dbReference>
<dbReference type="HOGENOM" id="CLU_031475_1_0_12"/>
<dbReference type="RefSeq" id="WP_014270068.1">
    <property type="nucleotide sequence ID" value="NC_016633.1"/>
</dbReference>
<feature type="chain" id="PRO_5003515128" evidence="1">
    <location>
        <begin position="24"/>
        <end position="334"/>
    </location>
</feature>
<keyword evidence="1" id="KW-0732">Signal</keyword>
<keyword evidence="3" id="KW-1185">Reference proteome</keyword>
<dbReference type="Proteomes" id="UP000005632">
    <property type="component" value="Chromosome"/>
</dbReference>
<dbReference type="EMBL" id="CP003155">
    <property type="protein sequence ID" value="AEV29219.1"/>
    <property type="molecule type" value="Genomic_DNA"/>
</dbReference>
<dbReference type="GO" id="GO:0003824">
    <property type="term" value="F:catalytic activity"/>
    <property type="evidence" value="ECO:0007669"/>
    <property type="project" value="InterPro"/>
</dbReference>
<accession>G8QUI6</accession>
<dbReference type="OrthoDB" id="4517280at2"/>
<dbReference type="InterPro" id="IPR009486">
    <property type="entry name" value="Pur_nuclsid_perm"/>
</dbReference>
<dbReference type="GO" id="GO:0009116">
    <property type="term" value="P:nucleoside metabolic process"/>
    <property type="evidence" value="ECO:0007669"/>
    <property type="project" value="InterPro"/>
</dbReference>
<dbReference type="KEGG" id="sgp:SpiGrapes_1408"/>
<proteinExistence type="predicted"/>
<dbReference type="AlphaFoldDB" id="G8QUI6"/>
<dbReference type="eggNOG" id="COG5042">
    <property type="taxonomic scope" value="Bacteria"/>
</dbReference>
<dbReference type="InterPro" id="IPR035994">
    <property type="entry name" value="Nucleoside_phosphorylase_sf"/>
</dbReference>
<dbReference type="PANTHER" id="PTHR38643:SF1">
    <property type="entry name" value="PURINE NUCLEOSIDE PERMEASE C285.05-RELATED"/>
    <property type="match status" value="1"/>
</dbReference>